<dbReference type="EMBL" id="LJUI01000011">
    <property type="protein sequence ID" value="KPK70660.1"/>
    <property type="molecule type" value="Genomic_DNA"/>
</dbReference>
<comment type="caution">
    <text evidence="1">The sequence shown here is derived from an EMBL/GenBank/DDBJ whole genome shotgun (WGS) entry which is preliminary data.</text>
</comment>
<name>A0A0S8GEE3_UNCT6</name>
<protein>
    <submittedName>
        <fullName evidence="1">Uncharacterized protein</fullName>
    </submittedName>
</protein>
<accession>A0A0S8GEE3</accession>
<evidence type="ECO:0000313" key="2">
    <source>
        <dbReference type="Proteomes" id="UP000051717"/>
    </source>
</evidence>
<sequence>MWDVLRFSSLSDRFLLSVPRFALRRIYSKKQDPHSGSKAEKILEVLPGEILMASRIEHSAGITF</sequence>
<proteinExistence type="predicted"/>
<organism evidence="1 2">
    <name type="scientific">candidate division TA06 bacterium SM23_40</name>
    <dbReference type="NCBI Taxonomy" id="1703774"/>
    <lineage>
        <taxon>Bacteria</taxon>
        <taxon>Bacteria division TA06</taxon>
    </lineage>
</organism>
<evidence type="ECO:0000313" key="1">
    <source>
        <dbReference type="EMBL" id="KPK70660.1"/>
    </source>
</evidence>
<gene>
    <name evidence="1" type="ORF">AMJ82_02635</name>
</gene>
<dbReference type="AlphaFoldDB" id="A0A0S8GEE3"/>
<dbReference type="Proteomes" id="UP000051717">
    <property type="component" value="Unassembled WGS sequence"/>
</dbReference>
<reference evidence="1 2" key="1">
    <citation type="journal article" date="2015" name="Microbiome">
        <title>Genomic resolution of linkages in carbon, nitrogen, and sulfur cycling among widespread estuary sediment bacteria.</title>
        <authorList>
            <person name="Baker B.J."/>
            <person name="Lazar C.S."/>
            <person name="Teske A.P."/>
            <person name="Dick G.J."/>
        </authorList>
    </citation>
    <scope>NUCLEOTIDE SEQUENCE [LARGE SCALE GENOMIC DNA]</scope>
    <source>
        <strain evidence="1">SM23_40</strain>
    </source>
</reference>